<keyword evidence="7" id="KW-0090">Biological rhythms</keyword>
<evidence type="ECO:0000256" key="6">
    <source>
        <dbReference type="ARBA" id="ARBA00023012"/>
    </source>
</evidence>
<dbReference type="SMART" id="SM00387">
    <property type="entry name" value="HATPase_c"/>
    <property type="match status" value="1"/>
</dbReference>
<accession>Q0GPQ2</accession>
<comment type="catalytic activity">
    <reaction evidence="1">
        <text>ATP + protein L-histidine = ADP + protein N-phospho-L-histidine.</text>
        <dbReference type="EC" id="2.7.13.3"/>
    </reaction>
</comment>
<dbReference type="EMBL" id="CP000554">
    <property type="protein sequence ID" value="ABM77859.1"/>
    <property type="molecule type" value="Genomic_DNA"/>
</dbReference>
<dbReference type="GO" id="GO:0048511">
    <property type="term" value="P:rhythmic process"/>
    <property type="evidence" value="ECO:0007669"/>
    <property type="project" value="UniProtKB-KW"/>
</dbReference>
<dbReference type="Proteomes" id="UP000002274">
    <property type="component" value="Chromosome"/>
</dbReference>
<evidence type="ECO:0000259" key="8">
    <source>
        <dbReference type="PROSITE" id="PS50109"/>
    </source>
</evidence>
<dbReference type="STRING" id="59922.P9303_11101"/>
<proteinExistence type="predicted"/>
<organism evidence="9">
    <name type="scientific">Prochlorococcus marinus (strain MIT 9303)</name>
    <dbReference type="NCBI Taxonomy" id="59922"/>
    <lineage>
        <taxon>Bacteria</taxon>
        <taxon>Bacillati</taxon>
        <taxon>Cyanobacteriota</taxon>
        <taxon>Cyanophyceae</taxon>
        <taxon>Synechococcales</taxon>
        <taxon>Prochlorococcaceae</taxon>
        <taxon>Prochlorococcus</taxon>
    </lineage>
</organism>
<gene>
    <name evidence="9" type="primary">phoR</name>
    <name evidence="10" type="ordered locus">P9303_11101</name>
</gene>
<dbReference type="SUPFAM" id="SSF47384">
    <property type="entry name" value="Homodimeric domain of signal transducing histidine kinase"/>
    <property type="match status" value="1"/>
</dbReference>
<dbReference type="GO" id="GO:0000155">
    <property type="term" value="F:phosphorelay sensor kinase activity"/>
    <property type="evidence" value="ECO:0007669"/>
    <property type="project" value="InterPro"/>
</dbReference>
<dbReference type="Pfam" id="PF02518">
    <property type="entry name" value="HATPase_c"/>
    <property type="match status" value="1"/>
</dbReference>
<evidence type="ECO:0000313" key="11">
    <source>
        <dbReference type="Proteomes" id="UP000002274"/>
    </source>
</evidence>
<dbReference type="PANTHER" id="PTHR45453">
    <property type="entry name" value="PHOSPHATE REGULON SENSOR PROTEIN PHOR"/>
    <property type="match status" value="1"/>
</dbReference>
<keyword evidence="5 9" id="KW-0418">Kinase</keyword>
<protein>
    <recommendedName>
        <fullName evidence="2">histidine kinase</fullName>
        <ecNumber evidence="2">2.7.13.3</ecNumber>
    </recommendedName>
</protein>
<name>Q0GPQ2_PROM3</name>
<reference evidence="9" key="1">
    <citation type="journal article" date="2006" name="Proc. Natl. Acad. Sci. U.S.A.">
        <title>Phosphate acquisition genes in Prochlorococcus ecotypes: evidence for genome-wide adaptation.</title>
        <authorList>
            <person name="Martiny A.C."/>
            <person name="Coleman M.L."/>
            <person name="Chisholm S.W."/>
        </authorList>
    </citation>
    <scope>NUCLEOTIDE SEQUENCE</scope>
    <source>
        <strain evidence="9">MIT 9303</strain>
    </source>
</reference>
<dbReference type="EC" id="2.7.13.3" evidence="2"/>
<dbReference type="SMART" id="SM00388">
    <property type="entry name" value="HisKA"/>
    <property type="match status" value="1"/>
</dbReference>
<dbReference type="FunFam" id="3.30.565.10:FF:000006">
    <property type="entry name" value="Sensor histidine kinase WalK"/>
    <property type="match status" value="1"/>
</dbReference>
<dbReference type="GO" id="GO:0016036">
    <property type="term" value="P:cellular response to phosphate starvation"/>
    <property type="evidence" value="ECO:0007669"/>
    <property type="project" value="TreeGrafter"/>
</dbReference>
<evidence type="ECO:0000256" key="1">
    <source>
        <dbReference type="ARBA" id="ARBA00000085"/>
    </source>
</evidence>
<keyword evidence="6" id="KW-0902">Two-component regulatory system</keyword>
<feature type="domain" description="Histidine kinase" evidence="8">
    <location>
        <begin position="143"/>
        <end position="360"/>
    </location>
</feature>
<dbReference type="PRINTS" id="PR00344">
    <property type="entry name" value="BCTRLSENSOR"/>
</dbReference>
<dbReference type="InterPro" id="IPR004358">
    <property type="entry name" value="Sig_transdc_His_kin-like_C"/>
</dbReference>
<dbReference type="HOGENOM" id="CLU_000445_89_2_3"/>
<dbReference type="InterPro" id="IPR036890">
    <property type="entry name" value="HATPase_C_sf"/>
</dbReference>
<reference evidence="10" key="3">
    <citation type="submission" date="2007-01" db="EMBL/GenBank/DDBJ databases">
        <authorList>
            <person name="Chisholm S."/>
            <person name="Huang K."/>
            <person name="Martiny A."/>
            <person name="Kettler G."/>
            <person name="Zucker J."/>
            <person name="Coleman M."/>
            <person name="Keller K."/>
            <person name="Arkin A."/>
            <person name="Coe A."/>
            <person name="Rodrigue S."/>
            <person name="Church G."/>
            <person name="Ferriera S."/>
            <person name="Johnson J."/>
            <person name="Kravitz S."/>
            <person name="Beeson K."/>
            <person name="Sutton G."/>
            <person name="Rogers Y.-H."/>
            <person name="Friedman R."/>
            <person name="Frazier M."/>
            <person name="Venter J.C."/>
        </authorList>
    </citation>
    <scope>NUCLEOTIDE SEQUENCE</scope>
    <source>
        <strain evidence="10">MIT 9303</strain>
    </source>
</reference>
<dbReference type="SUPFAM" id="SSF55874">
    <property type="entry name" value="ATPase domain of HSP90 chaperone/DNA topoisomerase II/histidine kinase"/>
    <property type="match status" value="1"/>
</dbReference>
<evidence type="ECO:0000313" key="10">
    <source>
        <dbReference type="EMBL" id="ABM77859.1"/>
    </source>
</evidence>
<dbReference type="Gene3D" id="1.10.287.130">
    <property type="match status" value="1"/>
</dbReference>
<keyword evidence="4" id="KW-0808">Transferase</keyword>
<dbReference type="GO" id="GO:0005886">
    <property type="term" value="C:plasma membrane"/>
    <property type="evidence" value="ECO:0007669"/>
    <property type="project" value="TreeGrafter"/>
</dbReference>
<dbReference type="InterPro" id="IPR036097">
    <property type="entry name" value="HisK_dim/P_sf"/>
</dbReference>
<sequence>MLKRSPKEKIDPQINDFLSLNGISINTPQLLAWIDVASQGWIILTPAFDIAYINIKAQRLLQITGKKLVQGHSLSQIIKSTLLNDAIREVRQQQLPQRVEFDVNNIPLEAYVHPGIEECLLVLLSSRRSIEAQQQQQERWLSDVAHELKTPLTALILVSDRLEQIIPGKDSVLVDRMQRELQRLQKMLEDLFELSRLENKQPIDNTNYIANSIEDLLENAWNTIRPIAELRNVNLITYTDEPGLILGDKQRLQRALINLLDNALRYSPENGSIEVDILPKGLWWLIKIRDHGPGLSEIDLSNMFQRFYRGDISRKRTSRSGSGLGLAIVEQIIISHGGSIKAENHPEGGTSIELLLPKGKY</sequence>
<dbReference type="CDD" id="cd00075">
    <property type="entry name" value="HATPase"/>
    <property type="match status" value="1"/>
</dbReference>
<dbReference type="Pfam" id="PF00512">
    <property type="entry name" value="HisKA"/>
    <property type="match status" value="1"/>
</dbReference>
<dbReference type="CDD" id="cd00082">
    <property type="entry name" value="HisKA"/>
    <property type="match status" value="1"/>
</dbReference>
<evidence type="ECO:0000313" key="9">
    <source>
        <dbReference type="EMBL" id="ABI23445.1"/>
    </source>
</evidence>
<dbReference type="PANTHER" id="PTHR45453:SF1">
    <property type="entry name" value="PHOSPHATE REGULON SENSOR PROTEIN PHOR"/>
    <property type="match status" value="1"/>
</dbReference>
<dbReference type="KEGG" id="pmf:P9303_11101"/>
<dbReference type="AlphaFoldDB" id="Q0GPQ2"/>
<reference evidence="10 11" key="2">
    <citation type="journal article" date="2007" name="PLoS Genet.">
        <title>Patterns and implications of gene gain and loss in the evolution of Prochlorococcus.</title>
        <authorList>
            <person name="Kettler G.C."/>
            <person name="Martiny A.C."/>
            <person name="Huang K."/>
            <person name="Zucker J."/>
            <person name="Coleman M.L."/>
            <person name="Rodrigue S."/>
            <person name="Chen F."/>
            <person name="Lapidus A."/>
            <person name="Ferriera S."/>
            <person name="Johnson J."/>
            <person name="Steglich C."/>
            <person name="Church G.M."/>
            <person name="Richardson P."/>
            <person name="Chisholm S.W."/>
        </authorList>
    </citation>
    <scope>NUCLEOTIDE SEQUENCE [LARGE SCALE GENOMIC DNA]</scope>
    <source>
        <strain evidence="10 11">MIT 9303</strain>
    </source>
</reference>
<dbReference type="GO" id="GO:0004721">
    <property type="term" value="F:phosphoprotein phosphatase activity"/>
    <property type="evidence" value="ECO:0007669"/>
    <property type="project" value="TreeGrafter"/>
</dbReference>
<dbReference type="InterPro" id="IPR000014">
    <property type="entry name" value="PAS"/>
</dbReference>
<dbReference type="EMBL" id="DQ786957">
    <property type="protein sequence ID" value="ABI23445.1"/>
    <property type="molecule type" value="Genomic_DNA"/>
</dbReference>
<dbReference type="InterPro" id="IPR050351">
    <property type="entry name" value="BphY/WalK/GraS-like"/>
</dbReference>
<evidence type="ECO:0000256" key="7">
    <source>
        <dbReference type="ARBA" id="ARBA00023108"/>
    </source>
</evidence>
<dbReference type="InterPro" id="IPR003661">
    <property type="entry name" value="HisK_dim/P_dom"/>
</dbReference>
<dbReference type="InterPro" id="IPR005467">
    <property type="entry name" value="His_kinase_dom"/>
</dbReference>
<dbReference type="InterPro" id="IPR003594">
    <property type="entry name" value="HATPase_dom"/>
</dbReference>
<dbReference type="SMART" id="SM00091">
    <property type="entry name" value="PAS"/>
    <property type="match status" value="1"/>
</dbReference>
<dbReference type="BioCyc" id="PMAR59922:G1G80-982-MONOMER"/>
<evidence type="ECO:0000256" key="4">
    <source>
        <dbReference type="ARBA" id="ARBA00022679"/>
    </source>
</evidence>
<dbReference type="PROSITE" id="PS50109">
    <property type="entry name" value="HIS_KIN"/>
    <property type="match status" value="1"/>
</dbReference>
<dbReference type="Gene3D" id="3.30.565.10">
    <property type="entry name" value="Histidine kinase-like ATPase, C-terminal domain"/>
    <property type="match status" value="1"/>
</dbReference>
<evidence type="ECO:0000256" key="3">
    <source>
        <dbReference type="ARBA" id="ARBA00022553"/>
    </source>
</evidence>
<evidence type="ECO:0000256" key="2">
    <source>
        <dbReference type="ARBA" id="ARBA00012438"/>
    </source>
</evidence>
<evidence type="ECO:0000256" key="5">
    <source>
        <dbReference type="ARBA" id="ARBA00022777"/>
    </source>
</evidence>
<keyword evidence="3" id="KW-0597">Phosphoprotein</keyword>
<dbReference type="RefSeq" id="WP_011825762.1">
    <property type="nucleotide sequence ID" value="NC_008820.1"/>
</dbReference>